<evidence type="ECO:0000313" key="2">
    <source>
        <dbReference type="WBParaSite" id="JU765_v2.g6384.t1"/>
    </source>
</evidence>
<protein>
    <submittedName>
        <fullName evidence="2">Uncharacterized protein</fullName>
    </submittedName>
</protein>
<reference evidence="2" key="1">
    <citation type="submission" date="2022-11" db="UniProtKB">
        <authorList>
            <consortium name="WormBaseParasite"/>
        </authorList>
    </citation>
    <scope>IDENTIFICATION</scope>
</reference>
<dbReference type="WBParaSite" id="JU765_v2.g6384.t1">
    <property type="protein sequence ID" value="JU765_v2.g6384.t1"/>
    <property type="gene ID" value="JU765_v2.g6384"/>
</dbReference>
<evidence type="ECO:0000313" key="1">
    <source>
        <dbReference type="Proteomes" id="UP000887576"/>
    </source>
</evidence>
<organism evidence="1 2">
    <name type="scientific">Panagrolaimus sp. JU765</name>
    <dbReference type="NCBI Taxonomy" id="591449"/>
    <lineage>
        <taxon>Eukaryota</taxon>
        <taxon>Metazoa</taxon>
        <taxon>Ecdysozoa</taxon>
        <taxon>Nematoda</taxon>
        <taxon>Chromadorea</taxon>
        <taxon>Rhabditida</taxon>
        <taxon>Tylenchina</taxon>
        <taxon>Panagrolaimomorpha</taxon>
        <taxon>Panagrolaimoidea</taxon>
        <taxon>Panagrolaimidae</taxon>
        <taxon>Panagrolaimus</taxon>
    </lineage>
</organism>
<accession>A0AC34RFS7</accession>
<dbReference type="Proteomes" id="UP000887576">
    <property type="component" value="Unplaced"/>
</dbReference>
<proteinExistence type="predicted"/>
<sequence length="151" mass="16847">MCPPIPNKIISKAAFHPPKRGKYYFLIGGTKNDRKVIFYAEQAIKYENISICFRTFVQRESIEVNVAGGFCRINTCILKTRLNDYIVMIHIKSHPSVISGHKSPKIMLISQPNSSDIGACMISDPSLVEIADSLCCDGKSNWGDDTEFLAC</sequence>
<name>A0AC34RFS7_9BILA</name>